<feature type="transmembrane region" description="Helical" evidence="10">
    <location>
        <begin position="283"/>
        <end position="302"/>
    </location>
</feature>
<feature type="transmembrane region" description="Helical" evidence="10">
    <location>
        <begin position="103"/>
        <end position="124"/>
    </location>
</feature>
<keyword evidence="10" id="KW-1003">Cell membrane</keyword>
<dbReference type="HAMAP" id="MF_00462">
    <property type="entry name" value="RsxD_RnfD"/>
    <property type="match status" value="1"/>
</dbReference>
<dbReference type="Proteomes" id="UP000004776">
    <property type="component" value="Unassembled WGS sequence"/>
</dbReference>
<evidence type="ECO:0000256" key="7">
    <source>
        <dbReference type="ARBA" id="ARBA00022982"/>
    </source>
</evidence>
<dbReference type="PANTHER" id="PTHR30578">
    <property type="entry name" value="ELECTRON TRANSPORT COMPLEX PROTEIN RNFD"/>
    <property type="match status" value="1"/>
</dbReference>
<keyword evidence="8 10" id="KW-1133">Transmembrane helix</keyword>
<dbReference type="InterPro" id="IPR011303">
    <property type="entry name" value="RnfD_bac"/>
</dbReference>
<keyword evidence="2 10" id="KW-0597">Phosphoprotein</keyword>
<dbReference type="NCBIfam" id="NF002011">
    <property type="entry name" value="PRK00816.1"/>
    <property type="match status" value="1"/>
</dbReference>
<feature type="transmembrane region" description="Helical" evidence="10">
    <location>
        <begin position="225"/>
        <end position="250"/>
    </location>
</feature>
<accession>G5RVQ1</accession>
<comment type="subcellular location">
    <subcellularLocation>
        <location evidence="10">Cell inner membrane</location>
        <topology evidence="10">Multi-pass membrane protein</topology>
    </subcellularLocation>
</comment>
<dbReference type="PANTHER" id="PTHR30578:SF0">
    <property type="entry name" value="ION-TRANSLOCATING OXIDOREDUCTASE COMPLEX SUBUNIT D"/>
    <property type="match status" value="1"/>
</dbReference>
<keyword evidence="10" id="KW-0997">Cell inner membrane</keyword>
<feature type="modified residue" description="FMN phosphoryl threonine" evidence="10">
    <location>
        <position position="202"/>
    </location>
</feature>
<feature type="transmembrane region" description="Helical" evidence="10">
    <location>
        <begin position="20"/>
        <end position="38"/>
    </location>
</feature>
<evidence type="ECO:0000256" key="10">
    <source>
        <dbReference type="HAMAP-Rule" id="MF_00462"/>
    </source>
</evidence>
<dbReference type="InterPro" id="IPR004338">
    <property type="entry name" value="NqrB/RnfD"/>
</dbReference>
<gene>
    <name evidence="10" type="primary">rsxD</name>
    <name evidence="11" type="ORF">LTSEURB_2541</name>
</gene>
<evidence type="ECO:0000256" key="1">
    <source>
        <dbReference type="ARBA" id="ARBA00022448"/>
    </source>
</evidence>
<keyword evidence="5 10" id="KW-0812">Transmembrane</keyword>
<dbReference type="Pfam" id="PF03116">
    <property type="entry name" value="NQR2_RnfD_RnfE"/>
    <property type="match status" value="2"/>
</dbReference>
<dbReference type="EMBL" id="AFCW01000993">
    <property type="protein sequence ID" value="EHD03462.1"/>
    <property type="molecule type" value="Genomic_DNA"/>
</dbReference>
<dbReference type="EC" id="7.-.-.-" evidence="10"/>
<keyword evidence="6 10" id="KW-1278">Translocase</keyword>
<feature type="transmembrane region" description="Helical" evidence="10">
    <location>
        <begin position="339"/>
        <end position="357"/>
    </location>
</feature>
<feature type="transmembrane region" description="Helical" evidence="10">
    <location>
        <begin position="257"/>
        <end position="277"/>
    </location>
</feature>
<keyword evidence="3 10" id="KW-0285">Flavoprotein</keyword>
<evidence type="ECO:0000313" key="11">
    <source>
        <dbReference type="EMBL" id="EHD03462.1"/>
    </source>
</evidence>
<feature type="transmembrane region" description="Helical" evidence="10">
    <location>
        <begin position="44"/>
        <end position="64"/>
    </location>
</feature>
<organism evidence="11 12">
    <name type="scientific">Salmonella enterica subsp. enterica serovar Urbana str. R8-2977</name>
    <dbReference type="NCBI Taxonomy" id="913084"/>
    <lineage>
        <taxon>Bacteria</taxon>
        <taxon>Pseudomonadati</taxon>
        <taxon>Pseudomonadota</taxon>
        <taxon>Gammaproteobacteria</taxon>
        <taxon>Enterobacterales</taxon>
        <taxon>Enterobacteriaceae</taxon>
        <taxon>Salmonella</taxon>
    </lineage>
</organism>
<keyword evidence="7 10" id="KW-0249">Electron transport</keyword>
<comment type="cofactor">
    <cofactor evidence="10">
        <name>FMN</name>
        <dbReference type="ChEBI" id="CHEBI:58210"/>
    </cofactor>
</comment>
<evidence type="ECO:0000256" key="3">
    <source>
        <dbReference type="ARBA" id="ARBA00022630"/>
    </source>
</evidence>
<dbReference type="GO" id="GO:0005886">
    <property type="term" value="C:plasma membrane"/>
    <property type="evidence" value="ECO:0007669"/>
    <property type="project" value="UniProtKB-SubCell"/>
</dbReference>
<feature type="transmembrane region" description="Helical" evidence="10">
    <location>
        <begin position="314"/>
        <end position="333"/>
    </location>
</feature>
<dbReference type="GO" id="GO:0022900">
    <property type="term" value="P:electron transport chain"/>
    <property type="evidence" value="ECO:0007669"/>
    <property type="project" value="UniProtKB-UniRule"/>
</dbReference>
<evidence type="ECO:0000256" key="2">
    <source>
        <dbReference type="ARBA" id="ARBA00022553"/>
    </source>
</evidence>
<protein>
    <recommendedName>
        <fullName evidence="10">Ion-translocating oxidoreductase complex subunit D</fullName>
        <ecNumber evidence="10">7.-.-.-</ecNumber>
    </recommendedName>
    <alternativeName>
        <fullName evidence="10">Rsx electron transport complex subunit D</fullName>
    </alternativeName>
</protein>
<evidence type="ECO:0000256" key="8">
    <source>
        <dbReference type="ARBA" id="ARBA00022989"/>
    </source>
</evidence>
<sequence>MVFRIASSPYTHNQRQTSRIMLLVLIAALPGIAAQTWFFGWGTLFQIVLAAITALVAEAIVLRLRKQSVASHLQDYSALLTGLLLAVSIPPLAPWWMVVLGTGFAIIIAIIIAKQLYGFAIIIAKQLYGGLGQNPFNPAMIGYVVLLISFPVQMTSWLPPYEIAATTPDMLDTLRMIFTGHTASGGDMTLLRIGIDGISQATPLDTFKTSLRAGHSVEQIMQYPIYSGALAGVGWQWVNLAWLVGGVFLLWQKAIRWHIPVSFLLTLALCAALGWLFSPATLASPQLHLLSGATMLGAFFILTDPVTASTTNRGRLIFGALAGVLVWLIRSFGGYPDGVAFAVLLANITVPLIDYYTRPRVYGHRKG</sequence>
<comment type="similarity">
    <text evidence="10">Belongs to the NqrB/RnfD family.</text>
</comment>
<comment type="function">
    <text evidence="10">Part of a membrane-bound complex that couples electron transfer with translocation of ions across the membrane. Required to maintain the reduced state of SoxR.</text>
</comment>
<dbReference type="GO" id="GO:0055085">
    <property type="term" value="P:transmembrane transport"/>
    <property type="evidence" value="ECO:0007669"/>
    <property type="project" value="InterPro"/>
</dbReference>
<evidence type="ECO:0000256" key="6">
    <source>
        <dbReference type="ARBA" id="ARBA00022967"/>
    </source>
</evidence>
<reference evidence="11 12" key="1">
    <citation type="journal article" date="2011" name="BMC Genomics">
        <title>Genome sequencing reveals diversification of virulence factor content and possible host adaptation in distinct subpopulations of Salmonella enterica.</title>
        <authorList>
            <person name="den Bakker H.C."/>
            <person name="Moreno Switt A.I."/>
            <person name="Govoni G."/>
            <person name="Cummings C.A."/>
            <person name="Ranieri M.L."/>
            <person name="Degoricija L."/>
            <person name="Hoelzer K."/>
            <person name="Rodriguez-Rivera L.D."/>
            <person name="Brown S."/>
            <person name="Bolchacova E."/>
            <person name="Furtado M.R."/>
            <person name="Wiedmann M."/>
        </authorList>
    </citation>
    <scope>NUCLEOTIDE SEQUENCE [LARGE SCALE GENOMIC DNA]</scope>
    <source>
        <strain evidence="11 12">R8-2977</strain>
    </source>
</reference>
<dbReference type="PATRIC" id="fig|913084.3.peg.1860"/>
<keyword evidence="4 10" id="KW-0288">FMN</keyword>
<comment type="subunit">
    <text evidence="10">The complex is composed of six subunits: RsxA, RsxB, RsxC, RsxD, RsxE and RsxG.</text>
</comment>
<feature type="transmembrane region" description="Helical" evidence="10">
    <location>
        <begin position="136"/>
        <end position="154"/>
    </location>
</feature>
<evidence type="ECO:0000313" key="12">
    <source>
        <dbReference type="Proteomes" id="UP000004776"/>
    </source>
</evidence>
<evidence type="ECO:0000256" key="9">
    <source>
        <dbReference type="ARBA" id="ARBA00023136"/>
    </source>
</evidence>
<dbReference type="AlphaFoldDB" id="G5RVQ1"/>
<dbReference type="NCBIfam" id="TIGR01946">
    <property type="entry name" value="rnfD"/>
    <property type="match status" value="1"/>
</dbReference>
<comment type="caution">
    <text evidence="11">The sequence shown here is derived from an EMBL/GenBank/DDBJ whole genome shotgun (WGS) entry which is preliminary data.</text>
</comment>
<name>G5RVQ1_SALET</name>
<keyword evidence="9 10" id="KW-0472">Membrane</keyword>
<proteinExistence type="inferred from homology"/>
<evidence type="ECO:0000256" key="5">
    <source>
        <dbReference type="ARBA" id="ARBA00022692"/>
    </source>
</evidence>
<evidence type="ECO:0000256" key="4">
    <source>
        <dbReference type="ARBA" id="ARBA00022643"/>
    </source>
</evidence>
<keyword evidence="1 10" id="KW-0813">Transport</keyword>
<feature type="transmembrane region" description="Helical" evidence="10">
    <location>
        <begin position="76"/>
        <end position="97"/>
    </location>
</feature>